<dbReference type="GO" id="GO:0006397">
    <property type="term" value="P:mRNA processing"/>
    <property type="evidence" value="ECO:0007669"/>
    <property type="project" value="UniProtKB-KW"/>
</dbReference>
<reference evidence="6" key="1">
    <citation type="submission" date="2014-06" db="EMBL/GenBank/DDBJ databases">
        <authorList>
            <person name="Berkman P.J."/>
        </authorList>
    </citation>
    <scope>NUCLEOTIDE SEQUENCE [LARGE SCALE GENOMIC DNA]</scope>
</reference>
<sequence length="195" mass="20162">MSYNRTCFNCGQPGHNATACPTAGNPSCYNCGQQGHISSQCGMEAQPKTCYKCNETGHISRECPTNPAPAAGGPGGECYKCGQHGHIARACPTAGPSSRGGFGGPRAGGRSCYNCGGVGHLSRECTSPAGAAAGALYKMNTDRRNGKPYPNSAKPHSNPDDHDNHDAITNAFKLASKAKTGSLTLMKNVRVGDDS</sequence>
<dbReference type="STRING" id="49012.A0A0F7S5P2"/>
<dbReference type="Proteomes" id="UP000242770">
    <property type="component" value="Unassembled WGS sequence"/>
</dbReference>
<dbReference type="Pfam" id="PF00098">
    <property type="entry name" value="zf-CCHC"/>
    <property type="match status" value="5"/>
</dbReference>
<keyword evidence="2" id="KW-0479">Metal-binding</keyword>
<keyword evidence="2" id="KW-0862">Zinc</keyword>
<evidence type="ECO:0000256" key="3">
    <source>
        <dbReference type="SAM" id="MobiDB-lite"/>
    </source>
</evidence>
<accession>A0A0F7S5P2</accession>
<protein>
    <recommendedName>
        <fullName evidence="4">CCHC-type domain-containing protein</fullName>
    </recommendedName>
</protein>
<feature type="domain" description="CCHC-type" evidence="4">
    <location>
        <begin position="7"/>
        <end position="21"/>
    </location>
</feature>
<dbReference type="AlphaFoldDB" id="A0A0F7S5P2"/>
<dbReference type="GO" id="GO:0003676">
    <property type="term" value="F:nucleic acid binding"/>
    <property type="evidence" value="ECO:0007669"/>
    <property type="project" value="InterPro"/>
</dbReference>
<organism evidence="5 6">
    <name type="scientific">Sporisorium scitamineum</name>
    <dbReference type="NCBI Taxonomy" id="49012"/>
    <lineage>
        <taxon>Eukaryota</taxon>
        <taxon>Fungi</taxon>
        <taxon>Dikarya</taxon>
        <taxon>Basidiomycota</taxon>
        <taxon>Ustilaginomycotina</taxon>
        <taxon>Ustilaginomycetes</taxon>
        <taxon>Ustilaginales</taxon>
        <taxon>Ustilaginaceae</taxon>
        <taxon>Sporisorium</taxon>
    </lineage>
</organism>
<keyword evidence="6" id="KW-1185">Reference proteome</keyword>
<proteinExistence type="predicted"/>
<feature type="compositionally biased region" description="Basic and acidic residues" evidence="3">
    <location>
        <begin position="157"/>
        <end position="166"/>
    </location>
</feature>
<feature type="domain" description="CCHC-type" evidence="4">
    <location>
        <begin position="28"/>
        <end position="41"/>
    </location>
</feature>
<evidence type="ECO:0000256" key="1">
    <source>
        <dbReference type="ARBA" id="ARBA00022664"/>
    </source>
</evidence>
<evidence type="ECO:0000313" key="5">
    <source>
        <dbReference type="EMBL" id="CDW94677.1"/>
    </source>
</evidence>
<dbReference type="SUPFAM" id="SSF57756">
    <property type="entry name" value="Retrovirus zinc finger-like domains"/>
    <property type="match status" value="3"/>
</dbReference>
<dbReference type="PROSITE" id="PS50158">
    <property type="entry name" value="ZF_CCHC"/>
    <property type="match status" value="5"/>
</dbReference>
<feature type="region of interest" description="Disordered" evidence="3">
    <location>
        <begin position="141"/>
        <end position="166"/>
    </location>
</feature>
<evidence type="ECO:0000259" key="4">
    <source>
        <dbReference type="PROSITE" id="PS50158"/>
    </source>
</evidence>
<dbReference type="GO" id="GO:0008270">
    <property type="term" value="F:zinc ion binding"/>
    <property type="evidence" value="ECO:0007669"/>
    <property type="project" value="UniProtKB-KW"/>
</dbReference>
<dbReference type="EMBL" id="CCFA01000244">
    <property type="protein sequence ID" value="CDW94677.1"/>
    <property type="molecule type" value="Genomic_DNA"/>
</dbReference>
<keyword evidence="2" id="KW-0863">Zinc-finger</keyword>
<dbReference type="PANTHER" id="PTHR23002">
    <property type="entry name" value="ZINC FINGER CCHC DOMAIN CONTAINING PROTEIN"/>
    <property type="match status" value="1"/>
</dbReference>
<evidence type="ECO:0000256" key="2">
    <source>
        <dbReference type="PROSITE-ProRule" id="PRU00047"/>
    </source>
</evidence>
<dbReference type="InterPro" id="IPR051714">
    <property type="entry name" value="Znf_CCHC_NABP"/>
</dbReference>
<evidence type="ECO:0000313" key="6">
    <source>
        <dbReference type="Proteomes" id="UP000242770"/>
    </source>
</evidence>
<feature type="domain" description="CCHC-type" evidence="4">
    <location>
        <begin position="78"/>
        <end position="92"/>
    </location>
</feature>
<dbReference type="SMART" id="SM00343">
    <property type="entry name" value="ZnF_C2HC"/>
    <property type="match status" value="5"/>
</dbReference>
<feature type="domain" description="CCHC-type" evidence="4">
    <location>
        <begin position="112"/>
        <end position="127"/>
    </location>
</feature>
<gene>
    <name evidence="5" type="primary">SSCI04340.1</name>
</gene>
<name>A0A0F7S5P2_9BASI</name>
<keyword evidence="1" id="KW-0507">mRNA processing</keyword>
<dbReference type="InterPro" id="IPR001878">
    <property type="entry name" value="Znf_CCHC"/>
</dbReference>
<feature type="domain" description="CCHC-type" evidence="4">
    <location>
        <begin position="50"/>
        <end position="64"/>
    </location>
</feature>
<dbReference type="InterPro" id="IPR036875">
    <property type="entry name" value="Znf_CCHC_sf"/>
</dbReference>
<dbReference type="Gene3D" id="4.10.60.10">
    <property type="entry name" value="Zinc finger, CCHC-type"/>
    <property type="match status" value="5"/>
</dbReference>